<protein>
    <submittedName>
        <fullName evidence="1">Uncharacterized protein</fullName>
    </submittedName>
</protein>
<gene>
    <name evidence="1" type="ORF">C9Z68_10420</name>
</gene>
<sequence length="59" mass="6657">MYTHPRPDKTRQRRIRQWRTTAGCGINALSGLRMAREFVGMIRRVSVASGICARLPDAA</sequence>
<dbReference type="AntiFam" id="ANF00065">
    <property type="entry name" value="Translation of REP sequence"/>
</dbReference>
<evidence type="ECO:0000313" key="1">
    <source>
        <dbReference type="EMBL" id="TJQ15618.1"/>
    </source>
</evidence>
<comment type="caution">
    <text evidence="1">The sequence shown here is derived from an EMBL/GenBank/DDBJ whole genome shotgun (WGS) entry which is preliminary data.</text>
</comment>
<accession>A0A4T8JC79</accession>
<dbReference type="AlphaFoldDB" id="A0A4T8JC79"/>
<organism evidence="1 2">
    <name type="scientific">Escherichia coli</name>
    <dbReference type="NCBI Taxonomy" id="562"/>
    <lineage>
        <taxon>Bacteria</taxon>
        <taxon>Pseudomonadati</taxon>
        <taxon>Pseudomonadota</taxon>
        <taxon>Gammaproteobacteria</taxon>
        <taxon>Enterobacterales</taxon>
        <taxon>Enterobacteriaceae</taxon>
        <taxon>Escherichia</taxon>
    </lineage>
</organism>
<dbReference type="Proteomes" id="UP000309937">
    <property type="component" value="Unassembled WGS sequence"/>
</dbReference>
<proteinExistence type="predicted"/>
<reference evidence="1 2" key="1">
    <citation type="submission" date="2018-12" db="EMBL/GenBank/DDBJ databases">
        <title>Food and Water Safety Consortium.</title>
        <authorList>
            <person name="Tyson S."/>
            <person name="Peterson C.-L."/>
            <person name="Olson A."/>
            <person name="Tyler S."/>
            <person name="Cabral J."/>
            <person name="Lynch T."/>
            <person name="Knox N."/>
            <person name="Van Domselaar G."/>
            <person name="Graham M."/>
        </authorList>
    </citation>
    <scope>NUCLEOTIDE SEQUENCE [LARGE SCALE GENOMIC DNA]</scope>
    <source>
        <strain evidence="1 2">FWSEC0118</strain>
    </source>
</reference>
<evidence type="ECO:0000313" key="2">
    <source>
        <dbReference type="Proteomes" id="UP000309937"/>
    </source>
</evidence>
<name>A0A4T8JC79_ECOLX</name>
<dbReference type="EMBL" id="RRGJ01000011">
    <property type="protein sequence ID" value="TJQ15618.1"/>
    <property type="molecule type" value="Genomic_DNA"/>
</dbReference>